<organism evidence="2 3">
    <name type="scientific">Diaporthe vaccinii</name>
    <dbReference type="NCBI Taxonomy" id="105482"/>
    <lineage>
        <taxon>Eukaryota</taxon>
        <taxon>Fungi</taxon>
        <taxon>Dikarya</taxon>
        <taxon>Ascomycota</taxon>
        <taxon>Pezizomycotina</taxon>
        <taxon>Sordariomycetes</taxon>
        <taxon>Sordariomycetidae</taxon>
        <taxon>Diaporthales</taxon>
        <taxon>Diaporthaceae</taxon>
        <taxon>Diaporthe</taxon>
        <taxon>Diaporthe eres species complex</taxon>
    </lineage>
</organism>
<reference evidence="2 3" key="1">
    <citation type="submission" date="2024-03" db="EMBL/GenBank/DDBJ databases">
        <title>A high-quality draft genome sequence of Diaporthe vaccinii, a causative agent of upright dieback and viscid rot disease in cranberry plants.</title>
        <authorList>
            <person name="Sarrasin M."/>
            <person name="Lang B.F."/>
            <person name="Burger G."/>
        </authorList>
    </citation>
    <scope>NUCLEOTIDE SEQUENCE [LARGE SCALE GENOMIC DNA]</scope>
    <source>
        <strain evidence="2 3">IS7</strain>
    </source>
</reference>
<sequence length="110" mass="11650">MIPLLTGLTLTTRTPRTHAHTHAFTQLHLVLDKTAPHTTTTSGRPLNCSASAVQHSTAEVPSLLLTASPPYSTCTPSSPSAPRPRPHPYSGSPNIIVPTPRDSPSNSNLL</sequence>
<feature type="region of interest" description="Disordered" evidence="1">
    <location>
        <begin position="68"/>
        <end position="110"/>
    </location>
</feature>
<dbReference type="Proteomes" id="UP001600888">
    <property type="component" value="Unassembled WGS sequence"/>
</dbReference>
<evidence type="ECO:0000313" key="2">
    <source>
        <dbReference type="EMBL" id="KAL2275820.1"/>
    </source>
</evidence>
<evidence type="ECO:0000256" key="1">
    <source>
        <dbReference type="SAM" id="MobiDB-lite"/>
    </source>
</evidence>
<comment type="caution">
    <text evidence="2">The sequence shown here is derived from an EMBL/GenBank/DDBJ whole genome shotgun (WGS) entry which is preliminary data.</text>
</comment>
<feature type="compositionally biased region" description="Low complexity" evidence="1">
    <location>
        <begin position="68"/>
        <end position="80"/>
    </location>
</feature>
<gene>
    <name evidence="2" type="ORF">FJTKL_01577</name>
</gene>
<dbReference type="EMBL" id="JBAWTH010000126">
    <property type="protein sequence ID" value="KAL2275820.1"/>
    <property type="molecule type" value="Genomic_DNA"/>
</dbReference>
<keyword evidence="3" id="KW-1185">Reference proteome</keyword>
<name>A0ABR4E087_9PEZI</name>
<accession>A0ABR4E087</accession>
<evidence type="ECO:0000313" key="3">
    <source>
        <dbReference type="Proteomes" id="UP001600888"/>
    </source>
</evidence>
<proteinExistence type="predicted"/>
<protein>
    <submittedName>
        <fullName evidence="2">Uncharacterized protein</fullName>
    </submittedName>
</protein>